<accession>A0A4R8DIN2</accession>
<proteinExistence type="predicted"/>
<name>A0A4R8DIN2_9BACT</name>
<protein>
    <recommendedName>
        <fullName evidence="4">Outer membrane beta-barrel porin/alpha-amylase</fullName>
    </recommendedName>
</protein>
<organism evidence="2 3">
    <name type="scientific">Dinghuibacter silviterrae</name>
    <dbReference type="NCBI Taxonomy" id="1539049"/>
    <lineage>
        <taxon>Bacteria</taxon>
        <taxon>Pseudomonadati</taxon>
        <taxon>Bacteroidota</taxon>
        <taxon>Chitinophagia</taxon>
        <taxon>Chitinophagales</taxon>
        <taxon>Chitinophagaceae</taxon>
        <taxon>Dinghuibacter</taxon>
    </lineage>
</organism>
<gene>
    <name evidence="2" type="ORF">EDB95_5284</name>
</gene>
<evidence type="ECO:0008006" key="4">
    <source>
        <dbReference type="Google" id="ProtNLM"/>
    </source>
</evidence>
<dbReference type="RefSeq" id="WP_133999665.1">
    <property type="nucleotide sequence ID" value="NZ_SODV01000002.1"/>
</dbReference>
<dbReference type="Proteomes" id="UP000294498">
    <property type="component" value="Unassembled WGS sequence"/>
</dbReference>
<evidence type="ECO:0000313" key="3">
    <source>
        <dbReference type="Proteomes" id="UP000294498"/>
    </source>
</evidence>
<feature type="signal peptide" evidence="1">
    <location>
        <begin position="1"/>
        <end position="19"/>
    </location>
</feature>
<dbReference type="OrthoDB" id="639440at2"/>
<dbReference type="EMBL" id="SODV01000002">
    <property type="protein sequence ID" value="TDW97435.1"/>
    <property type="molecule type" value="Genomic_DNA"/>
</dbReference>
<comment type="caution">
    <text evidence="2">The sequence shown here is derived from an EMBL/GenBank/DDBJ whole genome shotgun (WGS) entry which is preliminary data.</text>
</comment>
<keyword evidence="3" id="KW-1185">Reference proteome</keyword>
<sequence>MRTFIYLLFLILLSQATFAQSKDTTHKEKTHVIAGVTYNSGLNYYGRVDSLHTKGVLPFVGIDFRNGLYMHSTFVFIQNSVQSEYAATLLEAGYNFTGHSGHWAGNLSASQFFYRPGTDLVQSVIHEMATASLTNLNKIVDITVGINAKWSSQVDPGAQAGLDHIIRFQKVFGKGILVLDPSAYVYAGTQHFTQTYYEQKNFLFIPVSDQQITTQSSQFNVLAYEFSLPVVFRYQKFYLILSPAYVLPQNLLGEPGQNLFYLTATVKFAL</sequence>
<reference evidence="2 3" key="1">
    <citation type="submission" date="2019-03" db="EMBL/GenBank/DDBJ databases">
        <title>Genomic Encyclopedia of Type Strains, Phase IV (KMG-IV): sequencing the most valuable type-strain genomes for metagenomic binning, comparative biology and taxonomic classification.</title>
        <authorList>
            <person name="Goeker M."/>
        </authorList>
    </citation>
    <scope>NUCLEOTIDE SEQUENCE [LARGE SCALE GENOMIC DNA]</scope>
    <source>
        <strain evidence="2 3">DSM 100059</strain>
    </source>
</reference>
<keyword evidence="1" id="KW-0732">Signal</keyword>
<dbReference type="AlphaFoldDB" id="A0A4R8DIN2"/>
<evidence type="ECO:0000313" key="2">
    <source>
        <dbReference type="EMBL" id="TDW97435.1"/>
    </source>
</evidence>
<feature type="chain" id="PRO_5020746146" description="Outer membrane beta-barrel porin/alpha-amylase" evidence="1">
    <location>
        <begin position="20"/>
        <end position="270"/>
    </location>
</feature>
<evidence type="ECO:0000256" key="1">
    <source>
        <dbReference type="SAM" id="SignalP"/>
    </source>
</evidence>